<comment type="caution">
    <text evidence="1">The sequence shown here is derived from an EMBL/GenBank/DDBJ whole genome shotgun (WGS) entry which is preliminary data.</text>
</comment>
<sequence length="82" mass="9215">MLCCCCRGEQERLCLSSKQVKSARKRHHDDWRKCGYRQLQTAANAPHRRTHGHHSGRAASLWDGGVGAASDQSICISVTWPR</sequence>
<keyword evidence="2" id="KW-1185">Reference proteome</keyword>
<protein>
    <submittedName>
        <fullName evidence="1">Uncharacterized protein</fullName>
    </submittedName>
</protein>
<dbReference type="EMBL" id="JAINUG010000072">
    <property type="protein sequence ID" value="KAJ8401158.1"/>
    <property type="molecule type" value="Genomic_DNA"/>
</dbReference>
<proteinExistence type="predicted"/>
<name>A0AAD7WLH5_9TELE</name>
<organism evidence="1 2">
    <name type="scientific">Aldrovandia affinis</name>
    <dbReference type="NCBI Taxonomy" id="143900"/>
    <lineage>
        <taxon>Eukaryota</taxon>
        <taxon>Metazoa</taxon>
        <taxon>Chordata</taxon>
        <taxon>Craniata</taxon>
        <taxon>Vertebrata</taxon>
        <taxon>Euteleostomi</taxon>
        <taxon>Actinopterygii</taxon>
        <taxon>Neopterygii</taxon>
        <taxon>Teleostei</taxon>
        <taxon>Notacanthiformes</taxon>
        <taxon>Halosauridae</taxon>
        <taxon>Aldrovandia</taxon>
    </lineage>
</organism>
<dbReference type="Proteomes" id="UP001221898">
    <property type="component" value="Unassembled WGS sequence"/>
</dbReference>
<evidence type="ECO:0000313" key="2">
    <source>
        <dbReference type="Proteomes" id="UP001221898"/>
    </source>
</evidence>
<reference evidence="1" key="1">
    <citation type="journal article" date="2023" name="Science">
        <title>Genome structures resolve the early diversification of teleost fishes.</title>
        <authorList>
            <person name="Parey E."/>
            <person name="Louis A."/>
            <person name="Montfort J."/>
            <person name="Bouchez O."/>
            <person name="Roques C."/>
            <person name="Iampietro C."/>
            <person name="Lluch J."/>
            <person name="Castinel A."/>
            <person name="Donnadieu C."/>
            <person name="Desvignes T."/>
            <person name="Floi Bucao C."/>
            <person name="Jouanno E."/>
            <person name="Wen M."/>
            <person name="Mejri S."/>
            <person name="Dirks R."/>
            <person name="Jansen H."/>
            <person name="Henkel C."/>
            <person name="Chen W.J."/>
            <person name="Zahm M."/>
            <person name="Cabau C."/>
            <person name="Klopp C."/>
            <person name="Thompson A.W."/>
            <person name="Robinson-Rechavi M."/>
            <person name="Braasch I."/>
            <person name="Lecointre G."/>
            <person name="Bobe J."/>
            <person name="Postlethwait J.H."/>
            <person name="Berthelot C."/>
            <person name="Roest Crollius H."/>
            <person name="Guiguen Y."/>
        </authorList>
    </citation>
    <scope>NUCLEOTIDE SEQUENCE</scope>
    <source>
        <strain evidence="1">NC1722</strain>
    </source>
</reference>
<gene>
    <name evidence="1" type="ORF">AAFF_G00387400</name>
</gene>
<evidence type="ECO:0000313" key="1">
    <source>
        <dbReference type="EMBL" id="KAJ8401158.1"/>
    </source>
</evidence>
<dbReference type="AlphaFoldDB" id="A0AAD7WLH5"/>
<accession>A0AAD7WLH5</accession>